<evidence type="ECO:0000313" key="2">
    <source>
        <dbReference type="EMBL" id="SEK89081.1"/>
    </source>
</evidence>
<evidence type="ECO:0000313" key="3">
    <source>
        <dbReference type="Proteomes" id="UP000185766"/>
    </source>
</evidence>
<dbReference type="Proteomes" id="UP000185766">
    <property type="component" value="Unassembled WGS sequence"/>
</dbReference>
<dbReference type="PROSITE" id="PS51186">
    <property type="entry name" value="GNAT"/>
    <property type="match status" value="1"/>
</dbReference>
<dbReference type="SUPFAM" id="SSF55729">
    <property type="entry name" value="Acyl-CoA N-acyltransferases (Nat)"/>
    <property type="match status" value="1"/>
</dbReference>
<proteinExistence type="predicted"/>
<accession>A0A1H7KQI2</accession>
<organism evidence="2 3">
    <name type="scientific">Atopomonas hussainii</name>
    <dbReference type="NCBI Taxonomy" id="1429083"/>
    <lineage>
        <taxon>Bacteria</taxon>
        <taxon>Pseudomonadati</taxon>
        <taxon>Pseudomonadota</taxon>
        <taxon>Gammaproteobacteria</taxon>
        <taxon>Pseudomonadales</taxon>
        <taxon>Pseudomonadaceae</taxon>
        <taxon>Atopomonas</taxon>
    </lineage>
</organism>
<sequence>MSSDYQLRCLDEQRWPLLNKFYKTHHTKLRANKHSQAWVLMANEHWLAVLNLAPCSAGAFLGGVFVPPTLRGKGFSRELISRVQTQAEQPLWLFCAPELSALYQRCGFLPCQDLPADLQERLTRYQQHKSLIAMHWQK</sequence>
<reference evidence="2 3" key="1">
    <citation type="submission" date="2016-10" db="EMBL/GenBank/DDBJ databases">
        <authorList>
            <person name="de Groot N.N."/>
        </authorList>
    </citation>
    <scope>NUCLEOTIDE SEQUENCE [LARGE SCALE GENOMIC DNA]</scope>
    <source>
        <strain evidence="2 3">JCM 19513</strain>
    </source>
</reference>
<protein>
    <submittedName>
        <fullName evidence="2">Acetyltransferase (GNAT) domain-containing protein</fullName>
    </submittedName>
</protein>
<dbReference type="AlphaFoldDB" id="A0A1H7KQI2"/>
<dbReference type="InterPro" id="IPR000182">
    <property type="entry name" value="GNAT_dom"/>
</dbReference>
<dbReference type="InterPro" id="IPR016181">
    <property type="entry name" value="Acyl_CoA_acyltransferase"/>
</dbReference>
<name>A0A1H7KQI2_9GAMM</name>
<dbReference type="EMBL" id="FOAS01000006">
    <property type="protein sequence ID" value="SEK89081.1"/>
    <property type="molecule type" value="Genomic_DNA"/>
</dbReference>
<evidence type="ECO:0000259" key="1">
    <source>
        <dbReference type="PROSITE" id="PS51186"/>
    </source>
</evidence>
<dbReference type="Gene3D" id="3.40.630.30">
    <property type="match status" value="1"/>
</dbReference>
<dbReference type="GO" id="GO:0016747">
    <property type="term" value="F:acyltransferase activity, transferring groups other than amino-acyl groups"/>
    <property type="evidence" value="ECO:0007669"/>
    <property type="project" value="InterPro"/>
</dbReference>
<dbReference type="CDD" id="cd04301">
    <property type="entry name" value="NAT_SF"/>
    <property type="match status" value="1"/>
</dbReference>
<keyword evidence="3" id="KW-1185">Reference proteome</keyword>
<dbReference type="RefSeq" id="WP_074866805.1">
    <property type="nucleotide sequence ID" value="NZ_FOAS01000006.1"/>
</dbReference>
<dbReference type="STRING" id="1429083.GCA_001885685_00982"/>
<dbReference type="Pfam" id="PF00583">
    <property type="entry name" value="Acetyltransf_1"/>
    <property type="match status" value="1"/>
</dbReference>
<keyword evidence="2" id="KW-0808">Transferase</keyword>
<gene>
    <name evidence="2" type="ORF">SAMN05216214_10651</name>
</gene>
<feature type="domain" description="N-acetyltransferase" evidence="1">
    <location>
        <begin position="1"/>
        <end position="138"/>
    </location>
</feature>